<organism evidence="1 2">
    <name type="scientific">Chryseotalea sanaruensis</name>
    <dbReference type="NCBI Taxonomy" id="2482724"/>
    <lineage>
        <taxon>Bacteria</taxon>
        <taxon>Pseudomonadati</taxon>
        <taxon>Bacteroidota</taxon>
        <taxon>Cytophagia</taxon>
        <taxon>Cytophagales</taxon>
        <taxon>Chryseotaleaceae</taxon>
        <taxon>Chryseotalea</taxon>
    </lineage>
</organism>
<reference evidence="1 2" key="1">
    <citation type="submission" date="2018-11" db="EMBL/GenBank/DDBJ databases">
        <title>Chryseotalea sanarue gen. nov., sp., nov., a member of the family Cytophagaceae, isolated from a brackish lake in Hamamatsu Japan.</title>
        <authorList>
            <person name="Maejima Y."/>
            <person name="Iino T."/>
            <person name="Muraguchi Y."/>
            <person name="Fukuda K."/>
            <person name="Ohkuma M."/>
            <person name="Moriuchi R."/>
            <person name="Dohra H."/>
            <person name="Kimbara K."/>
            <person name="Shintani M."/>
        </authorList>
    </citation>
    <scope>NUCLEOTIDE SEQUENCE [LARGE SCALE GENOMIC DNA]</scope>
    <source>
        <strain evidence="1 2">Ys</strain>
    </source>
</reference>
<dbReference type="EMBL" id="BHXQ01000001">
    <property type="protein sequence ID" value="GCC50611.1"/>
    <property type="molecule type" value="Genomic_DNA"/>
</dbReference>
<dbReference type="CDD" id="cd02513">
    <property type="entry name" value="CMP-NeuAc_Synthase"/>
    <property type="match status" value="1"/>
</dbReference>
<comment type="caution">
    <text evidence="1">The sequence shown here is derived from an EMBL/GenBank/DDBJ whole genome shotgun (WGS) entry which is preliminary data.</text>
</comment>
<dbReference type="Pfam" id="PF02348">
    <property type="entry name" value="CTP_transf_3"/>
    <property type="match status" value="1"/>
</dbReference>
<dbReference type="AlphaFoldDB" id="A0A401U6P4"/>
<dbReference type="OrthoDB" id="9805604at2"/>
<dbReference type="Proteomes" id="UP000288227">
    <property type="component" value="Unassembled WGS sequence"/>
</dbReference>
<dbReference type="RefSeq" id="WP_127121226.1">
    <property type="nucleotide sequence ID" value="NZ_BHXQ01000001.1"/>
</dbReference>
<evidence type="ECO:0000313" key="1">
    <source>
        <dbReference type="EMBL" id="GCC50611.1"/>
    </source>
</evidence>
<dbReference type="InterPro" id="IPR029044">
    <property type="entry name" value="Nucleotide-diphossugar_trans"/>
</dbReference>
<accession>A0A401U6P4</accession>
<gene>
    <name evidence="1" type="ORF">SanaruYs_08260</name>
</gene>
<dbReference type="InterPro" id="IPR003329">
    <property type="entry name" value="Cytidylyl_trans"/>
</dbReference>
<keyword evidence="1" id="KW-0808">Transferase</keyword>
<protein>
    <submittedName>
        <fullName evidence="1">Acylneuraminate cytidylyltransferase family protein</fullName>
    </submittedName>
</protein>
<dbReference type="PANTHER" id="PTHR21485:SF6">
    <property type="entry name" value="N-ACYLNEURAMINATE CYTIDYLYLTRANSFERASE-RELATED"/>
    <property type="match status" value="1"/>
</dbReference>
<dbReference type="InterPro" id="IPR050793">
    <property type="entry name" value="CMP-NeuNAc_synthase"/>
</dbReference>
<evidence type="ECO:0000313" key="2">
    <source>
        <dbReference type="Proteomes" id="UP000288227"/>
    </source>
</evidence>
<keyword evidence="1" id="KW-0548">Nucleotidyltransferase</keyword>
<dbReference type="Gene3D" id="3.90.550.10">
    <property type="entry name" value="Spore Coat Polysaccharide Biosynthesis Protein SpsA, Chain A"/>
    <property type="match status" value="1"/>
</dbReference>
<dbReference type="SUPFAM" id="SSF53448">
    <property type="entry name" value="Nucleotide-diphospho-sugar transferases"/>
    <property type="match status" value="1"/>
</dbReference>
<name>A0A401U6P4_9BACT</name>
<sequence length="238" mass="27069">MSSSNHKRIVAIIPARGGSKRIPGKNIIDFMGKPLIAWTIEAARDSGLFEKIVVSTDSEEIATVARQWGAEVPGLRDSKADDYSPVSEATIRTLQLMEEQGIYFDEVIQLFAVCPLRNAQDIINAYQYFVKSKSNFLISCFKYTWMNPWWAVTLDQEGHPSWIFEDAKKRSQDLPELFSPTGAIWVANVEALYNENTFYGNGHVFWEMNWKRAVDIDNYEDLELAKMLGSAEQKDDGI</sequence>
<keyword evidence="2" id="KW-1185">Reference proteome</keyword>
<dbReference type="PANTHER" id="PTHR21485">
    <property type="entry name" value="HAD SUPERFAMILY MEMBERS CMAS AND KDSC"/>
    <property type="match status" value="1"/>
</dbReference>
<proteinExistence type="predicted"/>
<dbReference type="GO" id="GO:0008781">
    <property type="term" value="F:N-acylneuraminate cytidylyltransferase activity"/>
    <property type="evidence" value="ECO:0007669"/>
    <property type="project" value="TreeGrafter"/>
</dbReference>